<keyword evidence="11" id="KW-1185">Reference proteome</keyword>
<reference evidence="10 11" key="1">
    <citation type="journal article" date="2020" name="Nature">
        <title>Six reference-quality genomes reveal evolution of bat adaptations.</title>
        <authorList>
            <person name="Jebb D."/>
            <person name="Huang Z."/>
            <person name="Pippel M."/>
            <person name="Hughes G.M."/>
            <person name="Lavrichenko K."/>
            <person name="Devanna P."/>
            <person name="Winkler S."/>
            <person name="Jermiin L.S."/>
            <person name="Skirmuntt E.C."/>
            <person name="Katzourakis A."/>
            <person name="Burkitt-Gray L."/>
            <person name="Ray D.A."/>
            <person name="Sullivan K.A.M."/>
            <person name="Roscito J.G."/>
            <person name="Kirilenko B.M."/>
            <person name="Davalos L.M."/>
            <person name="Corthals A.P."/>
            <person name="Power M.L."/>
            <person name="Jones G."/>
            <person name="Ransome R.D."/>
            <person name="Dechmann D.K.N."/>
            <person name="Locatelli A.G."/>
            <person name="Puechmaille S.J."/>
            <person name="Fedrigo O."/>
            <person name="Jarvis E.D."/>
            <person name="Hiller M."/>
            <person name="Vernes S.C."/>
            <person name="Myers E.W."/>
            <person name="Teeling E.C."/>
        </authorList>
    </citation>
    <scope>NUCLEOTIDE SEQUENCE [LARGE SCALE GENOMIC DNA]</scope>
    <source>
        <strain evidence="10">MRouAeg1</strain>
        <tissue evidence="10">Muscle</tissue>
    </source>
</reference>
<keyword evidence="4 8" id="KW-1133">Transmembrane helix</keyword>
<keyword evidence="3" id="KW-0732">Signal</keyword>
<evidence type="ECO:0000256" key="8">
    <source>
        <dbReference type="SAM" id="Phobius"/>
    </source>
</evidence>
<keyword evidence="2 8" id="KW-0812">Transmembrane</keyword>
<evidence type="ECO:0000256" key="1">
    <source>
        <dbReference type="ARBA" id="ARBA00004479"/>
    </source>
</evidence>
<comment type="subcellular location">
    <subcellularLocation>
        <location evidence="1">Membrane</location>
        <topology evidence="1">Single-pass type I membrane protein</topology>
    </subcellularLocation>
</comment>
<dbReference type="FunFam" id="2.60.40.10:FF:000741">
    <property type="entry name" value="Interleukin 5 receptor subunit alpha"/>
    <property type="match status" value="1"/>
</dbReference>
<dbReference type="InterPro" id="IPR003961">
    <property type="entry name" value="FN3_dom"/>
</dbReference>
<dbReference type="Proteomes" id="UP000593571">
    <property type="component" value="Unassembled WGS sequence"/>
</dbReference>
<sequence length="387" mass="42606">MATRPSSFCLLQNLIVMALAFLILLGATVILPADFLSDKKPSLLPPANFTVTATGLAQVLLRWEPSPDQERRSIKLGYHVKINGPQEDDYETSDTESSRETVLHEGFSASVRTIPWEGHPVRPSGWVTAGLSAPAGAAGTSAVNLTCTANTAASEGTRGRQYRVSLRCSWLPGQASPEDTWYFLYYRYGSQTEECREYGRDVLGRSVAGWFPGTVIPGRGRDLLAVRVNGSSRHAAIRPLDRLFALHAIDQVNPPLNVTAGVEGTRLSVQWDKPISAFPTHCFEYEVKIHNARKGYFQVEKMTTQEFTSTVHGASRYSLQVRAAVSPVCRPAGPWSAWTRPVVVGSDERKPWAEWFLIALAAAVGFLFAFSLIRRANLALGKRKSRS</sequence>
<evidence type="ECO:0000256" key="3">
    <source>
        <dbReference type="ARBA" id="ARBA00022729"/>
    </source>
</evidence>
<dbReference type="CDD" id="cd00063">
    <property type="entry name" value="FN3"/>
    <property type="match status" value="1"/>
</dbReference>
<proteinExistence type="predicted"/>
<accession>A0A7J8HQZ6</accession>
<keyword evidence="7" id="KW-0325">Glycoprotein</keyword>
<feature type="domain" description="Type I cytokine receptor cytokine-binding" evidence="9">
    <location>
        <begin position="146"/>
        <end position="248"/>
    </location>
</feature>
<evidence type="ECO:0000256" key="4">
    <source>
        <dbReference type="ARBA" id="ARBA00022989"/>
    </source>
</evidence>
<dbReference type="InterPro" id="IPR015321">
    <property type="entry name" value="TypeI_recpt_CBD"/>
</dbReference>
<evidence type="ECO:0000313" key="10">
    <source>
        <dbReference type="EMBL" id="KAF6474470.1"/>
    </source>
</evidence>
<evidence type="ECO:0000256" key="7">
    <source>
        <dbReference type="ARBA" id="ARBA00023180"/>
    </source>
</evidence>
<evidence type="ECO:0000256" key="6">
    <source>
        <dbReference type="ARBA" id="ARBA00023170"/>
    </source>
</evidence>
<dbReference type="SUPFAM" id="SSF49265">
    <property type="entry name" value="Fibronectin type III"/>
    <property type="match status" value="2"/>
</dbReference>
<dbReference type="PANTHER" id="PTHR23037:SF46">
    <property type="entry name" value="INTERLEUKIN 5 RECEPTOR SUBUNIT ALPHA"/>
    <property type="match status" value="1"/>
</dbReference>
<protein>
    <submittedName>
        <fullName evidence="10">Interleukin 5 receptor subunit alpha</fullName>
    </submittedName>
</protein>
<keyword evidence="5 8" id="KW-0472">Membrane</keyword>
<dbReference type="InterPro" id="IPR003532">
    <property type="entry name" value="Short_hematopoietin_rcpt_2_CS"/>
</dbReference>
<dbReference type="GO" id="GO:0004896">
    <property type="term" value="F:cytokine receptor activity"/>
    <property type="evidence" value="ECO:0007669"/>
    <property type="project" value="InterPro"/>
</dbReference>
<gene>
    <name evidence="10" type="ORF">HJG63_006733</name>
</gene>
<dbReference type="AlphaFoldDB" id="A0A7J8HQZ6"/>
<dbReference type="GO" id="GO:0009897">
    <property type="term" value="C:external side of plasma membrane"/>
    <property type="evidence" value="ECO:0007669"/>
    <property type="project" value="TreeGrafter"/>
</dbReference>
<evidence type="ECO:0000313" key="11">
    <source>
        <dbReference type="Proteomes" id="UP000593571"/>
    </source>
</evidence>
<dbReference type="PANTHER" id="PTHR23037">
    <property type="entry name" value="CYTOKINE RECEPTOR"/>
    <property type="match status" value="1"/>
</dbReference>
<evidence type="ECO:0000259" key="9">
    <source>
        <dbReference type="Pfam" id="PF09240"/>
    </source>
</evidence>
<keyword evidence="6 10" id="KW-0675">Receptor</keyword>
<name>A0A7J8HQZ6_ROUAE</name>
<feature type="transmembrane region" description="Helical" evidence="8">
    <location>
        <begin position="352"/>
        <end position="373"/>
    </location>
</feature>
<dbReference type="Gene3D" id="2.60.40.10">
    <property type="entry name" value="Immunoglobulins"/>
    <property type="match status" value="3"/>
</dbReference>
<dbReference type="FunFam" id="2.60.40.10:FF:000818">
    <property type="entry name" value="Interleukin 5 receptor subunit alpha"/>
    <property type="match status" value="1"/>
</dbReference>
<dbReference type="EMBL" id="JACASE010000004">
    <property type="protein sequence ID" value="KAF6474470.1"/>
    <property type="molecule type" value="Genomic_DNA"/>
</dbReference>
<dbReference type="Pfam" id="PF09240">
    <property type="entry name" value="IL6Ra-bind"/>
    <property type="match status" value="1"/>
</dbReference>
<dbReference type="InterPro" id="IPR036116">
    <property type="entry name" value="FN3_sf"/>
</dbReference>
<dbReference type="PROSITE" id="PS01356">
    <property type="entry name" value="HEMATOPO_REC_S_F2"/>
    <property type="match status" value="1"/>
</dbReference>
<organism evidence="10 11">
    <name type="scientific">Rousettus aegyptiacus</name>
    <name type="common">Egyptian fruit bat</name>
    <name type="synonym">Pteropus aegyptiacus</name>
    <dbReference type="NCBI Taxonomy" id="9407"/>
    <lineage>
        <taxon>Eukaryota</taxon>
        <taxon>Metazoa</taxon>
        <taxon>Chordata</taxon>
        <taxon>Craniata</taxon>
        <taxon>Vertebrata</taxon>
        <taxon>Euteleostomi</taxon>
        <taxon>Mammalia</taxon>
        <taxon>Eutheria</taxon>
        <taxon>Laurasiatheria</taxon>
        <taxon>Chiroptera</taxon>
        <taxon>Yinpterochiroptera</taxon>
        <taxon>Pteropodoidea</taxon>
        <taxon>Pteropodidae</taxon>
        <taxon>Rousettinae</taxon>
        <taxon>Rousettus</taxon>
    </lineage>
</organism>
<evidence type="ECO:0000256" key="2">
    <source>
        <dbReference type="ARBA" id="ARBA00022692"/>
    </source>
</evidence>
<evidence type="ECO:0000256" key="5">
    <source>
        <dbReference type="ARBA" id="ARBA00023136"/>
    </source>
</evidence>
<dbReference type="InterPro" id="IPR013783">
    <property type="entry name" value="Ig-like_fold"/>
</dbReference>
<comment type="caution">
    <text evidence="10">The sequence shown here is derived from an EMBL/GenBank/DDBJ whole genome shotgun (WGS) entry which is preliminary data.</text>
</comment>